<reference evidence="3" key="1">
    <citation type="submission" date="2022-11" db="UniProtKB">
        <authorList>
            <consortium name="EnsemblMetazoa"/>
        </authorList>
    </citation>
    <scope>IDENTIFICATION</scope>
</reference>
<dbReference type="EnsemblMetazoa" id="XM_021058128.2">
    <property type="protein sequence ID" value="XP_020913787.1"/>
    <property type="gene ID" value="LOC110251415"/>
</dbReference>
<dbReference type="InterPro" id="IPR051578">
    <property type="entry name" value="GDPD"/>
</dbReference>
<dbReference type="OrthoDB" id="1058301at2759"/>
<sequence length="111" mass="12590">MSRLKQNEFPVYFITQDNTTFWTPYLDMRTRHVETAVAFAKAQSLDGVHSFANELLNSPEKIDSVLEAGLVLSVWGSVNENLETRQWLHERGVHCIQVDGIFTVASQSHPS</sequence>
<dbReference type="PANTHER" id="PTHR22958:SF1">
    <property type="entry name" value="GLYCEROPHOSPHOCHOLINE PHOSPHODIESTERASE GPCPD1"/>
    <property type="match status" value="1"/>
</dbReference>
<protein>
    <recommendedName>
        <fullName evidence="2">GP-PDE domain-containing protein</fullName>
    </recommendedName>
</protein>
<accession>A0A913Y3A1</accession>
<dbReference type="GO" id="GO:0047389">
    <property type="term" value="F:glycerophosphocholine phosphodiesterase activity"/>
    <property type="evidence" value="ECO:0007669"/>
    <property type="project" value="TreeGrafter"/>
</dbReference>
<dbReference type="GeneID" id="110251415"/>
<keyword evidence="1" id="KW-0378">Hydrolase</keyword>
<dbReference type="KEGG" id="epa:110251415"/>
<dbReference type="Gene3D" id="3.20.20.190">
    <property type="entry name" value="Phosphatidylinositol (PI) phosphodiesterase"/>
    <property type="match status" value="1"/>
</dbReference>
<dbReference type="PANTHER" id="PTHR22958">
    <property type="entry name" value="GLYCEROPHOSPHORYL DIESTER PHOSPHODIESTERASE"/>
    <property type="match status" value="1"/>
</dbReference>
<dbReference type="InterPro" id="IPR030395">
    <property type="entry name" value="GP_PDE_dom"/>
</dbReference>
<dbReference type="SUPFAM" id="SSF51695">
    <property type="entry name" value="PLC-like phosphodiesterases"/>
    <property type="match status" value="1"/>
</dbReference>
<proteinExistence type="predicted"/>
<dbReference type="AlphaFoldDB" id="A0A913Y3A1"/>
<feature type="domain" description="GP-PDE" evidence="2">
    <location>
        <begin position="1"/>
        <end position="108"/>
    </location>
</feature>
<dbReference type="Proteomes" id="UP000887567">
    <property type="component" value="Unplaced"/>
</dbReference>
<keyword evidence="4" id="KW-1185">Reference proteome</keyword>
<dbReference type="PROSITE" id="PS51704">
    <property type="entry name" value="GP_PDE"/>
    <property type="match status" value="1"/>
</dbReference>
<dbReference type="OMA" id="MFFRIRM"/>
<dbReference type="GO" id="GO:0046475">
    <property type="term" value="P:glycerophospholipid catabolic process"/>
    <property type="evidence" value="ECO:0007669"/>
    <property type="project" value="TreeGrafter"/>
</dbReference>
<dbReference type="InterPro" id="IPR017946">
    <property type="entry name" value="PLC-like_Pdiesterase_TIM-brl"/>
</dbReference>
<evidence type="ECO:0000256" key="1">
    <source>
        <dbReference type="ARBA" id="ARBA00022801"/>
    </source>
</evidence>
<organism evidence="3 4">
    <name type="scientific">Exaiptasia diaphana</name>
    <name type="common">Tropical sea anemone</name>
    <name type="synonym">Aiptasia pulchella</name>
    <dbReference type="NCBI Taxonomy" id="2652724"/>
    <lineage>
        <taxon>Eukaryota</taxon>
        <taxon>Metazoa</taxon>
        <taxon>Cnidaria</taxon>
        <taxon>Anthozoa</taxon>
        <taxon>Hexacorallia</taxon>
        <taxon>Actiniaria</taxon>
        <taxon>Aiptasiidae</taxon>
        <taxon>Exaiptasia</taxon>
    </lineage>
</organism>
<name>A0A913Y3A1_EXADI</name>
<dbReference type="Pfam" id="PF03009">
    <property type="entry name" value="GDPD"/>
    <property type="match status" value="1"/>
</dbReference>
<evidence type="ECO:0000313" key="4">
    <source>
        <dbReference type="Proteomes" id="UP000887567"/>
    </source>
</evidence>
<evidence type="ECO:0000313" key="3">
    <source>
        <dbReference type="EnsemblMetazoa" id="XP_020913787.1"/>
    </source>
</evidence>
<dbReference type="RefSeq" id="XP_020913787.1">
    <property type="nucleotide sequence ID" value="XM_021058128.2"/>
</dbReference>
<evidence type="ECO:0000259" key="2">
    <source>
        <dbReference type="PROSITE" id="PS51704"/>
    </source>
</evidence>